<evidence type="ECO:0000313" key="3">
    <source>
        <dbReference type="EMBL" id="TWP45999.1"/>
    </source>
</evidence>
<evidence type="ECO:0000256" key="1">
    <source>
        <dbReference type="SAM" id="Phobius"/>
    </source>
</evidence>
<feature type="transmembrane region" description="Helical" evidence="1">
    <location>
        <begin position="801"/>
        <end position="826"/>
    </location>
</feature>
<keyword evidence="1" id="KW-0812">Transmembrane</keyword>
<dbReference type="PROSITE" id="PS50837">
    <property type="entry name" value="NACHT"/>
    <property type="match status" value="1"/>
</dbReference>
<sequence length="976" mass="108299">MNLDQLNKIADLGWGWAVVGVVLLLLLWEGAKKWVPALVEKLVKGLGNVLAGTRFVRRFSLRAYREQVELTWSKLPILFADVELDVSTIYVPLQAVGGTGADDAHRQIRETDHVVVLGPPGAGKSMLLRHSMLTWARGDGRGRVPLLLELHRCNGNTTKLEDLIVEQFDRNGFRKAGRFVDRALRTGGLAVLFDGLDEVNAVERDRVVGLLKDFTTSYVGCQIVVTCRTAVYDEQLRSEIPATFHVQDFDERLVRRFLRQWPGFDAVEQLMSTLRDSPRIMQLARNPLLLTMIAYLYDRGGTLPHSRADFYRDAILELLRIKKNNRYPSQAKKALLKHLALVAQDVPAHEVDRRTLPYERVLDEIAKKLPSVSVPADQAADVLKEIVERNGLLLAVDGGERYQFAHLSLQEFLAAEAMEQDRDGLLERYRHAPADWRETVKLWCGLASSDCAPMIEAVFADDPLLAFECLADAQVVNEAAANRITAHFQSRLGEKSDAVIAAFGAVASDPRVRGKRIYRFLTEAARGGDEKQRTAARRALAATKLPQAAAVLLELGAHKELPGMGDAAVPALAEAVRARPVNREHVLDLCRIGTPAAAQVLATLLWESDSTSRLAAWYLAHLISDPDVEAVLAETEVGQGRVLDWVWAPFDDPARPALRHVVGRIAFLVESSRGSLLPRKRGVDPRLALPLCAFPLSRAMRASPQHVDRVRGWVQSEITGDRISGGRVDVEAFEREFLELQEQLLHESPAHRTMFSGLAPSVRTGLVMRLAEKDVELREQDWAEVRREDDPFQLHRSWPHYLGWVAIALVCLPTIVLGFVASWSGWPLGPSWVGWVWTGFVLISVVMIGSASFSNTDADPGPLYPLLLPTKLGMEFRSVDWRDISDILLFVMVLLFASWAPIAVGLAFVVGAHEYGWGWVALVTGVATVVTVVSFTYGARRERKARNPLRGLLELDASAARTRTSVIASGASSPVR</sequence>
<evidence type="ECO:0000313" key="4">
    <source>
        <dbReference type="Proteomes" id="UP000316639"/>
    </source>
</evidence>
<dbReference type="InterPro" id="IPR007111">
    <property type="entry name" value="NACHT_NTPase"/>
</dbReference>
<dbReference type="RefSeq" id="WP_146359222.1">
    <property type="nucleotide sequence ID" value="NZ_VOBR01000037.1"/>
</dbReference>
<dbReference type="SUPFAM" id="SSF52540">
    <property type="entry name" value="P-loop containing nucleoside triphosphate hydrolases"/>
    <property type="match status" value="1"/>
</dbReference>
<dbReference type="PANTHER" id="PTHR46844">
    <property type="entry name" value="SLR5058 PROTEIN"/>
    <property type="match status" value="1"/>
</dbReference>
<evidence type="ECO:0000259" key="2">
    <source>
        <dbReference type="PROSITE" id="PS50837"/>
    </source>
</evidence>
<feature type="transmembrane region" description="Helical" evidence="1">
    <location>
        <begin position="916"/>
        <end position="937"/>
    </location>
</feature>
<reference evidence="3 4" key="1">
    <citation type="submission" date="2019-07" db="EMBL/GenBank/DDBJ databases">
        <title>Lentzea xizangensis sp. nov., isolated from Qinghai-Tibetan Plateau Soils.</title>
        <authorList>
            <person name="Huang J."/>
        </authorList>
    </citation>
    <scope>NUCLEOTIDE SEQUENCE [LARGE SCALE GENOMIC DNA]</scope>
    <source>
        <strain evidence="3 4">FXJ1.1311</strain>
    </source>
</reference>
<keyword evidence="1" id="KW-0472">Membrane</keyword>
<feature type="transmembrane region" description="Helical" evidence="1">
    <location>
        <begin position="12"/>
        <end position="31"/>
    </location>
</feature>
<organism evidence="3 4">
    <name type="scientific">Lentzea tibetensis</name>
    <dbReference type="NCBI Taxonomy" id="2591470"/>
    <lineage>
        <taxon>Bacteria</taxon>
        <taxon>Bacillati</taxon>
        <taxon>Actinomycetota</taxon>
        <taxon>Actinomycetes</taxon>
        <taxon>Pseudonocardiales</taxon>
        <taxon>Pseudonocardiaceae</taxon>
        <taxon>Lentzea</taxon>
    </lineage>
</organism>
<dbReference type="Gene3D" id="3.40.50.300">
    <property type="entry name" value="P-loop containing nucleotide triphosphate hydrolases"/>
    <property type="match status" value="1"/>
</dbReference>
<dbReference type="InterPro" id="IPR027417">
    <property type="entry name" value="P-loop_NTPase"/>
</dbReference>
<keyword evidence="4" id="KW-1185">Reference proteome</keyword>
<keyword evidence="1" id="KW-1133">Transmembrane helix</keyword>
<comment type="caution">
    <text evidence="3">The sequence shown here is derived from an EMBL/GenBank/DDBJ whole genome shotgun (WGS) entry which is preliminary data.</text>
</comment>
<gene>
    <name evidence="3" type="ORF">FKR81_37920</name>
</gene>
<name>A0A563EJ01_9PSEU</name>
<dbReference type="AlphaFoldDB" id="A0A563EJ01"/>
<accession>A0A563EJ01</accession>
<dbReference type="OrthoDB" id="135105at2"/>
<feature type="domain" description="NACHT" evidence="2">
    <location>
        <begin position="112"/>
        <end position="229"/>
    </location>
</feature>
<proteinExistence type="predicted"/>
<protein>
    <submittedName>
        <fullName evidence="3">NACHT domain-containing protein</fullName>
    </submittedName>
</protein>
<dbReference type="Pfam" id="PF05729">
    <property type="entry name" value="NACHT"/>
    <property type="match status" value="1"/>
</dbReference>
<feature type="transmembrane region" description="Helical" evidence="1">
    <location>
        <begin position="832"/>
        <end position="853"/>
    </location>
</feature>
<feature type="transmembrane region" description="Helical" evidence="1">
    <location>
        <begin position="887"/>
        <end position="910"/>
    </location>
</feature>
<dbReference type="PANTHER" id="PTHR46844:SF1">
    <property type="entry name" value="SLR5058 PROTEIN"/>
    <property type="match status" value="1"/>
</dbReference>
<dbReference type="EMBL" id="VOBR01000037">
    <property type="protein sequence ID" value="TWP45999.1"/>
    <property type="molecule type" value="Genomic_DNA"/>
</dbReference>
<dbReference type="Proteomes" id="UP000316639">
    <property type="component" value="Unassembled WGS sequence"/>
</dbReference>